<proteinExistence type="inferred from homology"/>
<evidence type="ECO:0000259" key="7">
    <source>
        <dbReference type="Pfam" id="PF00248"/>
    </source>
</evidence>
<reference evidence="8 9" key="1">
    <citation type="submission" date="2018-05" db="EMBL/GenBank/DDBJ databases">
        <title>Complete genome sequence of Megasphaera sp. AJH120T, isolated from the ceca of a chicken.</title>
        <authorList>
            <person name="Maki J."/>
            <person name="Looft T."/>
        </authorList>
    </citation>
    <scope>NUCLEOTIDE SEQUENCE [LARGE SCALE GENOMIC DNA]</scope>
    <source>
        <strain evidence="8 9">AJH120</strain>
    </source>
</reference>
<keyword evidence="2" id="KW-0521">NADP</keyword>
<evidence type="ECO:0000256" key="3">
    <source>
        <dbReference type="ARBA" id="ARBA00023002"/>
    </source>
</evidence>
<dbReference type="EMBL" id="CP029462">
    <property type="protein sequence ID" value="AXL21035.1"/>
    <property type="molecule type" value="Genomic_DNA"/>
</dbReference>
<dbReference type="PIRSF" id="PIRSF000097">
    <property type="entry name" value="AKR"/>
    <property type="match status" value="1"/>
</dbReference>
<dbReference type="InterPro" id="IPR020471">
    <property type="entry name" value="AKR"/>
</dbReference>
<dbReference type="KEGG" id="meg:DKB62_05335"/>
<accession>A0A346AYU2</accession>
<dbReference type="Gene3D" id="3.20.20.100">
    <property type="entry name" value="NADP-dependent oxidoreductase domain"/>
    <property type="match status" value="1"/>
</dbReference>
<dbReference type="Proteomes" id="UP000254337">
    <property type="component" value="Chromosome"/>
</dbReference>
<dbReference type="PROSITE" id="PS00062">
    <property type="entry name" value="ALDOKETO_REDUCTASE_2"/>
    <property type="match status" value="1"/>
</dbReference>
<evidence type="ECO:0000256" key="5">
    <source>
        <dbReference type="PIRSR" id="PIRSR000097-2"/>
    </source>
</evidence>
<evidence type="ECO:0000313" key="9">
    <source>
        <dbReference type="Proteomes" id="UP000254337"/>
    </source>
</evidence>
<sequence>MNTVTLNNGVAMPVLGLGVYQIDDASLCEQIVRDALRAGYRLIDTAAAYGNEEAVGRAVKRSGVPREDIFITTKVWVQDFGYEKTKRAVAASLEKLDMAYVDLVLLHQQLSDYYGSWRALQELCRQGSVRAIGVSNFYPDRLADLCENADILPAVNQIECHPFYQRAYDLDVMKKLRVAPMAWGPFAEGGHDIWNNPILKKIAAKHGKTVAQVALRFTLQRGVIVIPKTVHKDRLIENMAVWDFELDGEDMAQIAALDTDRTEIIDHLTVHMVQFLNRHKIHE</sequence>
<dbReference type="InterPro" id="IPR023210">
    <property type="entry name" value="NADP_OxRdtase_dom"/>
</dbReference>
<dbReference type="OrthoDB" id="9804790at2"/>
<dbReference type="InterPro" id="IPR018170">
    <property type="entry name" value="Aldo/ket_reductase_CS"/>
</dbReference>
<feature type="binding site" evidence="5">
    <location>
        <position position="107"/>
    </location>
    <ligand>
        <name>substrate</name>
    </ligand>
</feature>
<gene>
    <name evidence="8" type="ORF">DKB62_05335</name>
</gene>
<dbReference type="PANTHER" id="PTHR43827:SF3">
    <property type="entry name" value="NADP-DEPENDENT OXIDOREDUCTASE DOMAIN-CONTAINING PROTEIN"/>
    <property type="match status" value="1"/>
</dbReference>
<dbReference type="Pfam" id="PF00248">
    <property type="entry name" value="Aldo_ket_red"/>
    <property type="match status" value="1"/>
</dbReference>
<dbReference type="SUPFAM" id="SSF51430">
    <property type="entry name" value="NAD(P)-linked oxidoreductase"/>
    <property type="match status" value="1"/>
</dbReference>
<dbReference type="PANTHER" id="PTHR43827">
    <property type="entry name" value="2,5-DIKETO-D-GLUCONIC ACID REDUCTASE"/>
    <property type="match status" value="1"/>
</dbReference>
<dbReference type="AlphaFoldDB" id="A0A346AYU2"/>
<keyword evidence="3" id="KW-0560">Oxidoreductase</keyword>
<feature type="domain" description="NADP-dependent oxidoreductase" evidence="7">
    <location>
        <begin position="20"/>
        <end position="258"/>
    </location>
</feature>
<dbReference type="PROSITE" id="PS00798">
    <property type="entry name" value="ALDOKETO_REDUCTASE_1"/>
    <property type="match status" value="1"/>
</dbReference>
<comment type="similarity">
    <text evidence="1">Belongs to the aldo/keto reductase family.</text>
</comment>
<dbReference type="GO" id="GO:0016616">
    <property type="term" value="F:oxidoreductase activity, acting on the CH-OH group of donors, NAD or NADP as acceptor"/>
    <property type="evidence" value="ECO:0007669"/>
    <property type="project" value="UniProtKB-ARBA"/>
</dbReference>
<dbReference type="PROSITE" id="PS00063">
    <property type="entry name" value="ALDOKETO_REDUCTASE_3"/>
    <property type="match status" value="1"/>
</dbReference>
<evidence type="ECO:0000256" key="4">
    <source>
        <dbReference type="PIRSR" id="PIRSR000097-1"/>
    </source>
</evidence>
<evidence type="ECO:0000313" key="8">
    <source>
        <dbReference type="EMBL" id="AXL21035.1"/>
    </source>
</evidence>
<feature type="site" description="Lowers pKa of active site Tyr" evidence="6">
    <location>
        <position position="74"/>
    </location>
</feature>
<dbReference type="InterPro" id="IPR036812">
    <property type="entry name" value="NAD(P)_OxRdtase_dom_sf"/>
</dbReference>
<evidence type="ECO:0000256" key="2">
    <source>
        <dbReference type="ARBA" id="ARBA00022857"/>
    </source>
</evidence>
<organism evidence="8 9">
    <name type="scientific">Megasphaera stantonii</name>
    <dbReference type="NCBI Taxonomy" id="2144175"/>
    <lineage>
        <taxon>Bacteria</taxon>
        <taxon>Bacillati</taxon>
        <taxon>Bacillota</taxon>
        <taxon>Negativicutes</taxon>
        <taxon>Veillonellales</taxon>
        <taxon>Veillonellaceae</taxon>
        <taxon>Megasphaera</taxon>
    </lineage>
</organism>
<feature type="active site" description="Proton donor" evidence="4">
    <location>
        <position position="49"/>
    </location>
</feature>
<evidence type="ECO:0000256" key="6">
    <source>
        <dbReference type="PIRSR" id="PIRSR000097-3"/>
    </source>
</evidence>
<dbReference type="PRINTS" id="PR00069">
    <property type="entry name" value="ALDKETRDTASE"/>
</dbReference>
<keyword evidence="9" id="KW-1185">Reference proteome</keyword>
<dbReference type="CDD" id="cd19133">
    <property type="entry name" value="AKR_AKR5F1"/>
    <property type="match status" value="1"/>
</dbReference>
<evidence type="ECO:0000256" key="1">
    <source>
        <dbReference type="ARBA" id="ARBA00007905"/>
    </source>
</evidence>
<name>A0A346AYU2_9FIRM</name>
<dbReference type="RefSeq" id="WP_107196232.1">
    <property type="nucleotide sequence ID" value="NZ_CP029462.1"/>
</dbReference>
<protein>
    <submittedName>
        <fullName evidence="8">Aldo/keto reductase</fullName>
    </submittedName>
</protein>
<dbReference type="FunFam" id="3.20.20.100:FF:000015">
    <property type="entry name" value="Oxidoreductase, aldo/keto reductase family"/>
    <property type="match status" value="1"/>
</dbReference>